<reference evidence="2 3" key="1">
    <citation type="submission" date="2019-05" db="EMBL/GenBank/DDBJ databases">
        <title>Another draft genome of Portunus trituberculatus and its Hox gene families provides insights of decapod evolution.</title>
        <authorList>
            <person name="Jeong J.-H."/>
            <person name="Song I."/>
            <person name="Kim S."/>
            <person name="Choi T."/>
            <person name="Kim D."/>
            <person name="Ryu S."/>
            <person name="Kim W."/>
        </authorList>
    </citation>
    <scope>NUCLEOTIDE SEQUENCE [LARGE SCALE GENOMIC DNA]</scope>
    <source>
        <tissue evidence="2">Muscle</tissue>
    </source>
</reference>
<protein>
    <submittedName>
        <fullName evidence="2">Uncharacterized protein</fullName>
    </submittedName>
</protein>
<dbReference type="AlphaFoldDB" id="A0A5B7G3N0"/>
<organism evidence="2 3">
    <name type="scientific">Portunus trituberculatus</name>
    <name type="common">Swimming crab</name>
    <name type="synonym">Neptunus trituberculatus</name>
    <dbReference type="NCBI Taxonomy" id="210409"/>
    <lineage>
        <taxon>Eukaryota</taxon>
        <taxon>Metazoa</taxon>
        <taxon>Ecdysozoa</taxon>
        <taxon>Arthropoda</taxon>
        <taxon>Crustacea</taxon>
        <taxon>Multicrustacea</taxon>
        <taxon>Malacostraca</taxon>
        <taxon>Eumalacostraca</taxon>
        <taxon>Eucarida</taxon>
        <taxon>Decapoda</taxon>
        <taxon>Pleocyemata</taxon>
        <taxon>Brachyura</taxon>
        <taxon>Eubrachyura</taxon>
        <taxon>Portunoidea</taxon>
        <taxon>Portunidae</taxon>
        <taxon>Portuninae</taxon>
        <taxon>Portunus</taxon>
    </lineage>
</organism>
<feature type="region of interest" description="Disordered" evidence="1">
    <location>
        <begin position="1"/>
        <end position="54"/>
    </location>
</feature>
<name>A0A5B7G3N0_PORTR</name>
<accession>A0A5B7G3N0</accession>
<gene>
    <name evidence="2" type="ORF">E2C01_044921</name>
</gene>
<dbReference type="EMBL" id="VSRR010009936">
    <property type="protein sequence ID" value="MPC51084.1"/>
    <property type="molecule type" value="Genomic_DNA"/>
</dbReference>
<evidence type="ECO:0000313" key="2">
    <source>
        <dbReference type="EMBL" id="MPC51084.1"/>
    </source>
</evidence>
<evidence type="ECO:0000313" key="3">
    <source>
        <dbReference type="Proteomes" id="UP000324222"/>
    </source>
</evidence>
<feature type="compositionally biased region" description="Basic and acidic residues" evidence="1">
    <location>
        <begin position="27"/>
        <end position="54"/>
    </location>
</feature>
<comment type="caution">
    <text evidence="2">The sequence shown here is derived from an EMBL/GenBank/DDBJ whole genome shotgun (WGS) entry which is preliminary data.</text>
</comment>
<keyword evidence="3" id="KW-1185">Reference proteome</keyword>
<proteinExistence type="predicted"/>
<evidence type="ECO:0000256" key="1">
    <source>
        <dbReference type="SAM" id="MobiDB-lite"/>
    </source>
</evidence>
<dbReference type="Proteomes" id="UP000324222">
    <property type="component" value="Unassembled WGS sequence"/>
</dbReference>
<sequence>MPRNQGREIPLPGNAGGNKKWQMKVRTSREERKGQVTRPPGERQGEGPSGVRERMFDQYKGPEPACWGAYSPSQATVKPQQRIVRDISTRMC</sequence>